<comment type="caution">
    <text evidence="2">The sequence shown here is derived from an EMBL/GenBank/DDBJ whole genome shotgun (WGS) entry which is preliminary data.</text>
</comment>
<protein>
    <submittedName>
        <fullName evidence="2">DnaJ domain-containing protein</fullName>
    </submittedName>
</protein>
<keyword evidence="3" id="KW-1185">Reference proteome</keyword>
<organism evidence="2 3">
    <name type="scientific">Waterburya agarophytonicola KI4</name>
    <dbReference type="NCBI Taxonomy" id="2874699"/>
    <lineage>
        <taxon>Bacteria</taxon>
        <taxon>Bacillati</taxon>
        <taxon>Cyanobacteriota</taxon>
        <taxon>Cyanophyceae</taxon>
        <taxon>Pleurocapsales</taxon>
        <taxon>Hyellaceae</taxon>
        <taxon>Waterburya</taxon>
        <taxon>Waterburya agarophytonicola</taxon>
    </lineage>
</organism>
<evidence type="ECO:0000259" key="1">
    <source>
        <dbReference type="PROSITE" id="PS50076"/>
    </source>
</evidence>
<gene>
    <name evidence="2" type="ORF">I4641_01025</name>
</gene>
<dbReference type="AlphaFoldDB" id="A0A964BNS8"/>
<proteinExistence type="predicted"/>
<feature type="domain" description="J" evidence="1">
    <location>
        <begin position="12"/>
        <end position="65"/>
    </location>
</feature>
<dbReference type="InterPro" id="IPR001623">
    <property type="entry name" value="DnaJ_domain"/>
</dbReference>
<dbReference type="PROSITE" id="PS50076">
    <property type="entry name" value="DNAJ_2"/>
    <property type="match status" value="1"/>
</dbReference>
<dbReference type="EMBL" id="JADWDC010000002">
    <property type="protein sequence ID" value="MCC0175562.1"/>
    <property type="molecule type" value="Genomic_DNA"/>
</dbReference>
<name>A0A964BNS8_9CYAN</name>
<accession>A0A964BNS8</accession>
<dbReference type="SMART" id="SM00271">
    <property type="entry name" value="DnaJ"/>
    <property type="match status" value="1"/>
</dbReference>
<dbReference type="Pfam" id="PF00226">
    <property type="entry name" value="DnaJ"/>
    <property type="match status" value="1"/>
</dbReference>
<dbReference type="SUPFAM" id="SSF46565">
    <property type="entry name" value="Chaperone J-domain"/>
    <property type="match status" value="1"/>
</dbReference>
<dbReference type="Gene3D" id="1.10.287.110">
    <property type="entry name" value="DnaJ domain"/>
    <property type="match status" value="1"/>
</dbReference>
<reference evidence="2" key="1">
    <citation type="journal article" date="2021" name="Antonie Van Leeuwenhoek">
        <title>Draft genome and description of Waterburya agarophytonicola gen. nov. sp. nov. (Pleurocapsales, Cyanobacteria): a seaweed symbiont.</title>
        <authorList>
            <person name="Bonthond G."/>
            <person name="Shalygin S."/>
            <person name="Bayer T."/>
            <person name="Weinberger F."/>
        </authorList>
    </citation>
    <scope>NUCLEOTIDE SEQUENCE</scope>
    <source>
        <strain evidence="2">KI4</strain>
    </source>
</reference>
<sequence length="65" mass="7745">MTCGRWDRRYRNYLDILHLNLPFSKQELKIPYRKKALETHPDTVGTTEAFREVYIAFEILSQLAS</sequence>
<dbReference type="InterPro" id="IPR036869">
    <property type="entry name" value="J_dom_sf"/>
</dbReference>
<evidence type="ECO:0000313" key="2">
    <source>
        <dbReference type="EMBL" id="MCC0175562.1"/>
    </source>
</evidence>
<dbReference type="Proteomes" id="UP000729733">
    <property type="component" value="Unassembled WGS sequence"/>
</dbReference>
<dbReference type="CDD" id="cd06257">
    <property type="entry name" value="DnaJ"/>
    <property type="match status" value="1"/>
</dbReference>
<evidence type="ECO:0000313" key="3">
    <source>
        <dbReference type="Proteomes" id="UP000729733"/>
    </source>
</evidence>